<organism evidence="1 2">
    <name type="scientific">Gigaspora margarita</name>
    <dbReference type="NCBI Taxonomy" id="4874"/>
    <lineage>
        <taxon>Eukaryota</taxon>
        <taxon>Fungi</taxon>
        <taxon>Fungi incertae sedis</taxon>
        <taxon>Mucoromycota</taxon>
        <taxon>Glomeromycotina</taxon>
        <taxon>Glomeromycetes</taxon>
        <taxon>Diversisporales</taxon>
        <taxon>Gigasporaceae</taxon>
        <taxon>Gigaspora</taxon>
    </lineage>
</organism>
<reference evidence="1 2" key="1">
    <citation type="submission" date="2021-06" db="EMBL/GenBank/DDBJ databases">
        <authorList>
            <person name="Kallberg Y."/>
            <person name="Tangrot J."/>
            <person name="Rosling A."/>
        </authorList>
    </citation>
    <scope>NUCLEOTIDE SEQUENCE [LARGE SCALE GENOMIC DNA]</scope>
    <source>
        <strain evidence="1 2">120-4 pot B 10/14</strain>
    </source>
</reference>
<dbReference type="Proteomes" id="UP000789901">
    <property type="component" value="Unassembled WGS sequence"/>
</dbReference>
<dbReference type="EMBL" id="CAJVQB010072848">
    <property type="protein sequence ID" value="CAG8843573.1"/>
    <property type="molecule type" value="Genomic_DNA"/>
</dbReference>
<sequence length="59" mass="7314">SIVDYFENTYIRGEVRQQLKNRNIIYDLLTFLPSLWSIFELITQGYPRTQNFIENWHYR</sequence>
<protein>
    <submittedName>
        <fullName evidence="1">42983_t:CDS:1</fullName>
    </submittedName>
</protein>
<keyword evidence="2" id="KW-1185">Reference proteome</keyword>
<accession>A0ABN7WY46</accession>
<evidence type="ECO:0000313" key="2">
    <source>
        <dbReference type="Proteomes" id="UP000789901"/>
    </source>
</evidence>
<gene>
    <name evidence="1" type="ORF">GMARGA_LOCUS36614</name>
</gene>
<comment type="caution">
    <text evidence="1">The sequence shown here is derived from an EMBL/GenBank/DDBJ whole genome shotgun (WGS) entry which is preliminary data.</text>
</comment>
<evidence type="ECO:0000313" key="1">
    <source>
        <dbReference type="EMBL" id="CAG8843573.1"/>
    </source>
</evidence>
<proteinExistence type="predicted"/>
<feature type="non-terminal residue" evidence="1">
    <location>
        <position position="1"/>
    </location>
</feature>
<name>A0ABN7WY46_GIGMA</name>